<dbReference type="RefSeq" id="WP_097094647.1">
    <property type="nucleotide sequence ID" value="NZ_OCMY01000001.1"/>
</dbReference>
<reference evidence="2" key="1">
    <citation type="submission" date="2017-09" db="EMBL/GenBank/DDBJ databases">
        <authorList>
            <person name="Varghese N."/>
            <person name="Submissions S."/>
        </authorList>
    </citation>
    <scope>NUCLEOTIDE SEQUENCE [LARGE SCALE GENOMIC DNA]</scope>
    <source>
        <strain evidence="2">JKS000234</strain>
    </source>
</reference>
<sequence length="156" mass="18372">MDNKNTMYHIAEGVFMTAPPVMDRSIQLLMFRDPDDKEYRVIITRAGLAEEQTQEEWVEKEMENLRFRLPGFQTEGKMLRHQIGPAKLDVIQVANRYLDDGEIVRQVQSVVKLPKHSRYNPIERDVLVFTLQANEEFTEYQRKHYVQIINSYSPAV</sequence>
<dbReference type="Proteomes" id="UP000219271">
    <property type="component" value="Unassembled WGS sequence"/>
</dbReference>
<organism evidence="1 2">
    <name type="scientific">Candidatus Pantoea floridensis</name>
    <dbReference type="NCBI Taxonomy" id="1938870"/>
    <lineage>
        <taxon>Bacteria</taxon>
        <taxon>Pseudomonadati</taxon>
        <taxon>Pseudomonadota</taxon>
        <taxon>Gammaproteobacteria</taxon>
        <taxon>Enterobacterales</taxon>
        <taxon>Erwiniaceae</taxon>
        <taxon>Pantoea</taxon>
    </lineage>
</organism>
<name>A0A286BQE8_9GAMM</name>
<gene>
    <name evidence="1" type="ORF">SAMN06273570_0743</name>
</gene>
<dbReference type="SUPFAM" id="SSF55724">
    <property type="entry name" value="Mog1p/PsbP-like"/>
    <property type="match status" value="1"/>
</dbReference>
<keyword evidence="2" id="KW-1185">Reference proteome</keyword>
<dbReference type="Gene3D" id="3.40.1000.10">
    <property type="entry name" value="Mog1/PsbP, alpha/beta/alpha sandwich"/>
    <property type="match status" value="1"/>
</dbReference>
<dbReference type="EMBL" id="OCMY01000001">
    <property type="protein sequence ID" value="SOD36348.1"/>
    <property type="molecule type" value="Genomic_DNA"/>
</dbReference>
<evidence type="ECO:0000313" key="1">
    <source>
        <dbReference type="EMBL" id="SOD36348.1"/>
    </source>
</evidence>
<dbReference type="InterPro" id="IPR016123">
    <property type="entry name" value="Mog1/PsbP_a/b/a-sand"/>
</dbReference>
<accession>A0A286BQE8</accession>
<evidence type="ECO:0000313" key="2">
    <source>
        <dbReference type="Proteomes" id="UP000219271"/>
    </source>
</evidence>
<protein>
    <recommendedName>
        <fullName evidence="3">T6SS protein Cts1W</fullName>
    </recommendedName>
</protein>
<dbReference type="AlphaFoldDB" id="A0A286BQE8"/>
<proteinExistence type="predicted"/>
<dbReference type="Pfam" id="PF08786">
    <property type="entry name" value="DcrB"/>
    <property type="match status" value="1"/>
</dbReference>
<evidence type="ECO:0008006" key="3">
    <source>
        <dbReference type="Google" id="ProtNLM"/>
    </source>
</evidence>
<dbReference type="InterPro" id="IPR014894">
    <property type="entry name" value="DcrB/EagT6"/>
</dbReference>
<dbReference type="OrthoDB" id="6518383at2"/>